<dbReference type="InterPro" id="IPR011712">
    <property type="entry name" value="Sig_transdc_His_kin_sub3_dim/P"/>
</dbReference>
<keyword evidence="2" id="KW-0418">Kinase</keyword>
<keyword evidence="7" id="KW-1185">Reference proteome</keyword>
<dbReference type="Pfam" id="PF07730">
    <property type="entry name" value="HisKA_3"/>
    <property type="match status" value="1"/>
</dbReference>
<dbReference type="Gene3D" id="3.30.565.10">
    <property type="entry name" value="Histidine kinase-like ATPase, C-terminal domain"/>
    <property type="match status" value="1"/>
</dbReference>
<protein>
    <recommendedName>
        <fullName evidence="8">Histidine kinase/HSP90-like ATPase domain-containing protein</fullName>
    </recommendedName>
</protein>
<evidence type="ECO:0000259" key="4">
    <source>
        <dbReference type="Pfam" id="PF02518"/>
    </source>
</evidence>
<feature type="domain" description="Histidine kinase/HSP90-like ATPase" evidence="4">
    <location>
        <begin position="112"/>
        <end position="201"/>
    </location>
</feature>
<evidence type="ECO:0000256" key="3">
    <source>
        <dbReference type="ARBA" id="ARBA00023012"/>
    </source>
</evidence>
<feature type="domain" description="Signal transduction histidine kinase subgroup 3 dimerisation and phosphoacceptor" evidence="5">
    <location>
        <begin position="7"/>
        <end position="70"/>
    </location>
</feature>
<dbReference type="Proteomes" id="UP000617634">
    <property type="component" value="Unassembled WGS sequence"/>
</dbReference>
<dbReference type="AlphaFoldDB" id="A0A931HEP5"/>
<dbReference type="SUPFAM" id="SSF55874">
    <property type="entry name" value="ATPase domain of HSP90 chaperone/DNA topoisomerase II/histidine kinase"/>
    <property type="match status" value="1"/>
</dbReference>
<dbReference type="EMBL" id="JADZGI010000002">
    <property type="protein sequence ID" value="MBH0114048.1"/>
    <property type="molecule type" value="Genomic_DNA"/>
</dbReference>
<reference evidence="6" key="1">
    <citation type="submission" date="2020-11" db="EMBL/GenBank/DDBJ databases">
        <title>Novosphingobium aureum sp. nov., a marine bacterium isolated from sediment of a salt flat.</title>
        <authorList>
            <person name="Yoo Y."/>
            <person name="Kim J.-J."/>
        </authorList>
    </citation>
    <scope>NUCLEOTIDE SEQUENCE</scope>
    <source>
        <strain evidence="6">YJ-S2-02</strain>
    </source>
</reference>
<dbReference type="RefSeq" id="WP_197165079.1">
    <property type="nucleotide sequence ID" value="NZ_JADZGI010000002.1"/>
</dbReference>
<dbReference type="InterPro" id="IPR050482">
    <property type="entry name" value="Sensor_HK_TwoCompSys"/>
</dbReference>
<evidence type="ECO:0000313" key="6">
    <source>
        <dbReference type="EMBL" id="MBH0114048.1"/>
    </source>
</evidence>
<evidence type="ECO:0008006" key="8">
    <source>
        <dbReference type="Google" id="ProtNLM"/>
    </source>
</evidence>
<sequence length="205" mass="22604">MKARDDERRAIARDLHDVTAQLLLELDFTINAMENDMPGKQHSADSAHEIIARLQQQVRCLTYVLHPPELEDHGLDTALETLALGMAARTGIDISFRSRDYAKGRVPVDMEMALLRVGQEALMNVFKHSGSQRAEMRLHCCKSWMCLRIRDFGLGLRARHAIRSGSGVGINGMKARMAALGGDICVRPLEGGTSVTAVVRMPGLS</sequence>
<dbReference type="PANTHER" id="PTHR24421:SF58">
    <property type="entry name" value="SIGNAL TRANSDUCTION HISTIDINE-PROTEIN KINASE_PHOSPHATASE UHPB"/>
    <property type="match status" value="1"/>
</dbReference>
<proteinExistence type="predicted"/>
<dbReference type="GO" id="GO:0046983">
    <property type="term" value="F:protein dimerization activity"/>
    <property type="evidence" value="ECO:0007669"/>
    <property type="project" value="InterPro"/>
</dbReference>
<evidence type="ECO:0000256" key="1">
    <source>
        <dbReference type="ARBA" id="ARBA00022679"/>
    </source>
</evidence>
<dbReference type="PANTHER" id="PTHR24421">
    <property type="entry name" value="NITRATE/NITRITE SENSOR PROTEIN NARX-RELATED"/>
    <property type="match status" value="1"/>
</dbReference>
<evidence type="ECO:0000256" key="2">
    <source>
        <dbReference type="ARBA" id="ARBA00022777"/>
    </source>
</evidence>
<evidence type="ECO:0000313" key="7">
    <source>
        <dbReference type="Proteomes" id="UP000617634"/>
    </source>
</evidence>
<keyword evidence="1" id="KW-0808">Transferase</keyword>
<dbReference type="CDD" id="cd16917">
    <property type="entry name" value="HATPase_UhpB-NarQ-NarX-like"/>
    <property type="match status" value="1"/>
</dbReference>
<organism evidence="6 7">
    <name type="scientific">Novosphingobium aureum</name>
    <dbReference type="NCBI Taxonomy" id="2792964"/>
    <lineage>
        <taxon>Bacteria</taxon>
        <taxon>Pseudomonadati</taxon>
        <taxon>Pseudomonadota</taxon>
        <taxon>Alphaproteobacteria</taxon>
        <taxon>Sphingomonadales</taxon>
        <taxon>Sphingomonadaceae</taxon>
        <taxon>Novosphingobium</taxon>
    </lineage>
</organism>
<accession>A0A931HEP5</accession>
<evidence type="ECO:0000259" key="5">
    <source>
        <dbReference type="Pfam" id="PF07730"/>
    </source>
</evidence>
<dbReference type="InterPro" id="IPR003594">
    <property type="entry name" value="HATPase_dom"/>
</dbReference>
<dbReference type="InterPro" id="IPR036890">
    <property type="entry name" value="HATPase_C_sf"/>
</dbReference>
<name>A0A931HEP5_9SPHN</name>
<dbReference type="Gene3D" id="1.20.5.1930">
    <property type="match status" value="1"/>
</dbReference>
<dbReference type="Pfam" id="PF02518">
    <property type="entry name" value="HATPase_c"/>
    <property type="match status" value="1"/>
</dbReference>
<dbReference type="GO" id="GO:0016020">
    <property type="term" value="C:membrane"/>
    <property type="evidence" value="ECO:0007669"/>
    <property type="project" value="InterPro"/>
</dbReference>
<comment type="caution">
    <text evidence="6">The sequence shown here is derived from an EMBL/GenBank/DDBJ whole genome shotgun (WGS) entry which is preliminary data.</text>
</comment>
<gene>
    <name evidence="6" type="ORF">I5E68_13965</name>
</gene>
<keyword evidence="3" id="KW-0902">Two-component regulatory system</keyword>
<dbReference type="GO" id="GO:0000155">
    <property type="term" value="F:phosphorelay sensor kinase activity"/>
    <property type="evidence" value="ECO:0007669"/>
    <property type="project" value="InterPro"/>
</dbReference>